<feature type="region of interest" description="Disordered" evidence="1">
    <location>
        <begin position="39"/>
        <end position="91"/>
    </location>
</feature>
<keyword evidence="3" id="KW-1185">Reference proteome</keyword>
<accession>A0A8X7N124</accession>
<protein>
    <submittedName>
        <fullName evidence="2">Uncharacterized protein</fullName>
    </submittedName>
</protein>
<dbReference type="Proteomes" id="UP000078113">
    <property type="component" value="Unassembled WGS sequence"/>
</dbReference>
<organism evidence="2 3">
    <name type="scientific">Tilletia walkeri</name>
    <dbReference type="NCBI Taxonomy" id="117179"/>
    <lineage>
        <taxon>Eukaryota</taxon>
        <taxon>Fungi</taxon>
        <taxon>Dikarya</taxon>
        <taxon>Basidiomycota</taxon>
        <taxon>Ustilaginomycotina</taxon>
        <taxon>Exobasidiomycetes</taxon>
        <taxon>Tilletiales</taxon>
        <taxon>Tilletiaceae</taxon>
        <taxon>Tilletia</taxon>
    </lineage>
</organism>
<sequence>MARAHTFEILGALRYVHFPSQHSSTPPCAFTCLQDGKTQSSATTSAHPAHRHTWTTDIPTRPGDQPQNTGNFRQPALTFKSHNIHPQDTFE</sequence>
<reference evidence="2" key="2">
    <citation type="journal article" date="2019" name="IMA Fungus">
        <title>Genome sequencing and comparison of five Tilletia species to identify candidate genes for the detection of regulated species infecting wheat.</title>
        <authorList>
            <person name="Nguyen H.D.T."/>
            <person name="Sultana T."/>
            <person name="Kesanakurti P."/>
            <person name="Hambleton S."/>
        </authorList>
    </citation>
    <scope>NUCLEOTIDE SEQUENCE</scope>
    <source>
        <strain evidence="2">DAOMC 236422</strain>
    </source>
</reference>
<evidence type="ECO:0000256" key="1">
    <source>
        <dbReference type="SAM" id="MobiDB-lite"/>
    </source>
</evidence>
<reference evidence="2" key="1">
    <citation type="submission" date="2016-04" db="EMBL/GenBank/DDBJ databases">
        <authorList>
            <person name="Nguyen H.D."/>
            <person name="Samba Siva P."/>
            <person name="Cullis J."/>
            <person name="Levesque C.A."/>
            <person name="Hambleton S."/>
        </authorList>
    </citation>
    <scope>NUCLEOTIDE SEQUENCE</scope>
    <source>
        <strain evidence="2">DAOMC 236422</strain>
    </source>
</reference>
<name>A0A8X7N124_9BASI</name>
<dbReference type="EMBL" id="LWDG02000740">
    <property type="protein sequence ID" value="KAE8262804.1"/>
    <property type="molecule type" value="Genomic_DNA"/>
</dbReference>
<evidence type="ECO:0000313" key="3">
    <source>
        <dbReference type="Proteomes" id="UP000078113"/>
    </source>
</evidence>
<gene>
    <name evidence="2" type="ORF">A4X09_0g7384</name>
</gene>
<feature type="compositionally biased region" description="Polar residues" evidence="1">
    <location>
        <begin position="80"/>
        <end position="91"/>
    </location>
</feature>
<evidence type="ECO:0000313" key="2">
    <source>
        <dbReference type="EMBL" id="KAE8262804.1"/>
    </source>
</evidence>
<dbReference type="AlphaFoldDB" id="A0A8X7N124"/>
<proteinExistence type="predicted"/>
<comment type="caution">
    <text evidence="2">The sequence shown here is derived from an EMBL/GenBank/DDBJ whole genome shotgun (WGS) entry which is preliminary data.</text>
</comment>